<dbReference type="Proteomes" id="UP001162131">
    <property type="component" value="Unassembled WGS sequence"/>
</dbReference>
<keyword evidence="2" id="KW-0677">Repeat</keyword>
<evidence type="ECO:0000256" key="2">
    <source>
        <dbReference type="ARBA" id="ARBA00022737"/>
    </source>
</evidence>
<accession>A0AAU9IC51</accession>
<dbReference type="InterPro" id="IPR015915">
    <property type="entry name" value="Kelch-typ_b-propeller"/>
</dbReference>
<dbReference type="Gene3D" id="2.120.10.80">
    <property type="entry name" value="Kelch-type beta propeller"/>
    <property type="match status" value="1"/>
</dbReference>
<comment type="caution">
    <text evidence="3">The sequence shown here is derived from an EMBL/GenBank/DDBJ whole genome shotgun (WGS) entry which is preliminary data.</text>
</comment>
<evidence type="ECO:0000256" key="1">
    <source>
        <dbReference type="ARBA" id="ARBA00022441"/>
    </source>
</evidence>
<dbReference type="PANTHER" id="PTHR46260:SF3">
    <property type="entry name" value="RING-TYPE DOMAIN-CONTAINING PROTEIN"/>
    <property type="match status" value="1"/>
</dbReference>
<dbReference type="AlphaFoldDB" id="A0AAU9IC51"/>
<dbReference type="InterPro" id="IPR051746">
    <property type="entry name" value="Kelch_domain_containing_8"/>
</dbReference>
<organism evidence="3 4">
    <name type="scientific">Blepharisma stoltei</name>
    <dbReference type="NCBI Taxonomy" id="1481888"/>
    <lineage>
        <taxon>Eukaryota</taxon>
        <taxon>Sar</taxon>
        <taxon>Alveolata</taxon>
        <taxon>Ciliophora</taxon>
        <taxon>Postciliodesmatophora</taxon>
        <taxon>Heterotrichea</taxon>
        <taxon>Heterotrichida</taxon>
        <taxon>Blepharismidae</taxon>
        <taxon>Blepharisma</taxon>
    </lineage>
</organism>
<sequence length="382" mass="45757">MRLFKKKLNIIIEGIGKCITMSTSDDIIYYENHIKSQIKDEIKPFIAYFTIWIHRFNTNSSWKSALSKNVESINHYRLYVKKYIIFLRDINAIDKKFENIKKMSTFYNSPFLYQISRFWAGMCSFYTYNIETQEDKFKELSTDRDFGVHSVLVLLPDNRLFIFGGPRKTSSGVARIIDLATFRIKRLGKLIPRQDPGALYYQNAIYIFGGFTKRNRHNLLVQKYDFSRKRWMVLMNLPKKSDFCVCAPFINGILISGFLHKCIYRYDINLGNYIKVYKENEIFEWDKVMFTARYRVYLFVINTGIYESEYWNEFNWNKIANGAMSQKRSNGQFSATYFRGSIYYHYADIECKYYYKFDLDMKVQERFLKSNYRKLKLIEDDS</sequence>
<dbReference type="SUPFAM" id="SSF117281">
    <property type="entry name" value="Kelch motif"/>
    <property type="match status" value="1"/>
</dbReference>
<proteinExistence type="predicted"/>
<keyword evidence="4" id="KW-1185">Reference proteome</keyword>
<keyword evidence="1" id="KW-0880">Kelch repeat</keyword>
<dbReference type="PANTHER" id="PTHR46260">
    <property type="entry name" value="RING-TYPE DOMAIN-CONTAINING PROTEIN"/>
    <property type="match status" value="1"/>
</dbReference>
<reference evidence="3" key="1">
    <citation type="submission" date="2021-09" db="EMBL/GenBank/DDBJ databases">
        <authorList>
            <consortium name="AG Swart"/>
            <person name="Singh M."/>
            <person name="Singh A."/>
            <person name="Seah K."/>
            <person name="Emmerich C."/>
        </authorList>
    </citation>
    <scope>NUCLEOTIDE SEQUENCE</scope>
    <source>
        <strain evidence="3">ATCC30299</strain>
    </source>
</reference>
<evidence type="ECO:0000313" key="3">
    <source>
        <dbReference type="EMBL" id="CAG9312589.1"/>
    </source>
</evidence>
<gene>
    <name evidence="3" type="ORF">BSTOLATCC_MIC6980</name>
</gene>
<evidence type="ECO:0000313" key="4">
    <source>
        <dbReference type="Proteomes" id="UP001162131"/>
    </source>
</evidence>
<name>A0AAU9IC51_9CILI</name>
<protein>
    <submittedName>
        <fullName evidence="3">Uncharacterized protein</fullName>
    </submittedName>
</protein>
<dbReference type="EMBL" id="CAJZBQ010000007">
    <property type="protein sequence ID" value="CAG9312589.1"/>
    <property type="molecule type" value="Genomic_DNA"/>
</dbReference>